<dbReference type="InterPro" id="IPR002300">
    <property type="entry name" value="aa-tRNA-synth_Ia"/>
</dbReference>
<comment type="caution">
    <text evidence="11">The sequence shown here is derived from an EMBL/GenBank/DDBJ whole genome shotgun (WGS) entry which is preliminary data.</text>
</comment>
<keyword evidence="4" id="KW-0067">ATP-binding</keyword>
<feature type="domain" description="Methionyl/Valyl/Leucyl/Isoleucyl-tRNA synthetase anticodon-binding" evidence="10">
    <location>
        <begin position="552"/>
        <end position="706"/>
    </location>
</feature>
<dbReference type="GO" id="GO:0005524">
    <property type="term" value="F:ATP binding"/>
    <property type="evidence" value="ECO:0007669"/>
    <property type="project" value="UniProtKB-KW"/>
</dbReference>
<feature type="domain" description="Aminoacyl-tRNA synthetase class Ia" evidence="9">
    <location>
        <begin position="7"/>
        <end position="511"/>
    </location>
</feature>
<name>A0A8T4C7K8_9ARCH</name>
<dbReference type="AlphaFoldDB" id="A0A8T4C7K8"/>
<proteinExistence type="predicted"/>
<dbReference type="EC" id="6.1.1.9" evidence="1 8"/>
<evidence type="ECO:0000256" key="5">
    <source>
        <dbReference type="ARBA" id="ARBA00022917"/>
    </source>
</evidence>
<reference evidence="11" key="1">
    <citation type="submission" date="2019-03" db="EMBL/GenBank/DDBJ databases">
        <title>Lake Tanganyika Metagenome-Assembled Genomes (MAGs).</title>
        <authorList>
            <person name="Tran P."/>
        </authorList>
    </citation>
    <scope>NUCLEOTIDE SEQUENCE</scope>
    <source>
        <strain evidence="11">M_DeepCast_50m_m2_156</strain>
    </source>
</reference>
<evidence type="ECO:0000256" key="8">
    <source>
        <dbReference type="NCBIfam" id="TIGR00422"/>
    </source>
</evidence>
<dbReference type="Gene3D" id="3.40.50.620">
    <property type="entry name" value="HUPs"/>
    <property type="match status" value="2"/>
</dbReference>
<evidence type="ECO:0000256" key="3">
    <source>
        <dbReference type="ARBA" id="ARBA00022741"/>
    </source>
</evidence>
<dbReference type="Proteomes" id="UP000774699">
    <property type="component" value="Unassembled WGS sequence"/>
</dbReference>
<dbReference type="GO" id="GO:0006438">
    <property type="term" value="P:valyl-tRNA aminoacylation"/>
    <property type="evidence" value="ECO:0007669"/>
    <property type="project" value="UniProtKB-UniRule"/>
</dbReference>
<keyword evidence="5" id="KW-0648">Protein biosynthesis</keyword>
<dbReference type="InterPro" id="IPR002303">
    <property type="entry name" value="Valyl-tRNA_ligase"/>
</dbReference>
<evidence type="ECO:0000259" key="9">
    <source>
        <dbReference type="Pfam" id="PF00133"/>
    </source>
</evidence>
<evidence type="ECO:0000313" key="12">
    <source>
        <dbReference type="Proteomes" id="UP000774699"/>
    </source>
</evidence>
<dbReference type="SUPFAM" id="SSF47323">
    <property type="entry name" value="Anticodon-binding domain of a subclass of class I aminoacyl-tRNA synthetases"/>
    <property type="match status" value="1"/>
</dbReference>
<dbReference type="NCBIfam" id="NF009687">
    <property type="entry name" value="PRK13208.1"/>
    <property type="match status" value="1"/>
</dbReference>
<dbReference type="GO" id="GO:0004832">
    <property type="term" value="F:valine-tRNA ligase activity"/>
    <property type="evidence" value="ECO:0007669"/>
    <property type="project" value="UniProtKB-UniRule"/>
</dbReference>
<organism evidence="11 12">
    <name type="scientific">Candidatus Iainarchaeum sp</name>
    <dbReference type="NCBI Taxonomy" id="3101447"/>
    <lineage>
        <taxon>Archaea</taxon>
        <taxon>Candidatus Iainarchaeota</taxon>
        <taxon>Candidatus Iainarchaeia</taxon>
        <taxon>Candidatus Iainarchaeales</taxon>
        <taxon>Candidatus Iainarchaeaceae</taxon>
        <taxon>Candidatus Iainarchaeum</taxon>
    </lineage>
</organism>
<keyword evidence="2 11" id="KW-0436">Ligase</keyword>
<dbReference type="InterPro" id="IPR009008">
    <property type="entry name" value="Val/Leu/Ile-tRNA-synth_edit"/>
</dbReference>
<dbReference type="PANTHER" id="PTHR11946:SF93">
    <property type="entry name" value="VALINE--TRNA LIGASE, CHLOROPLASTIC_MITOCHONDRIAL 2"/>
    <property type="match status" value="1"/>
</dbReference>
<dbReference type="Pfam" id="PF00133">
    <property type="entry name" value="tRNA-synt_1"/>
    <property type="match status" value="1"/>
</dbReference>
<dbReference type="InterPro" id="IPR014729">
    <property type="entry name" value="Rossmann-like_a/b/a_fold"/>
</dbReference>
<dbReference type="EMBL" id="VGJJ01000034">
    <property type="protein sequence ID" value="MBM3282459.1"/>
    <property type="molecule type" value="Genomic_DNA"/>
</dbReference>
<dbReference type="InterPro" id="IPR033705">
    <property type="entry name" value="Anticodon_Ia_Val"/>
</dbReference>
<accession>A0A8T4C7K8</accession>
<evidence type="ECO:0000256" key="7">
    <source>
        <dbReference type="ARBA" id="ARBA00047552"/>
    </source>
</evidence>
<evidence type="ECO:0000313" key="11">
    <source>
        <dbReference type="EMBL" id="MBM3282459.1"/>
    </source>
</evidence>
<gene>
    <name evidence="11" type="ORF">FJY86_03930</name>
</gene>
<protein>
    <recommendedName>
        <fullName evidence="1 8">Valine--tRNA ligase</fullName>
        <ecNumber evidence="1 8">6.1.1.9</ecNumber>
    </recommendedName>
</protein>
<dbReference type="NCBIfam" id="TIGR00422">
    <property type="entry name" value="valS"/>
    <property type="match status" value="1"/>
</dbReference>
<evidence type="ECO:0000256" key="4">
    <source>
        <dbReference type="ARBA" id="ARBA00022840"/>
    </source>
</evidence>
<dbReference type="Pfam" id="PF08264">
    <property type="entry name" value="Anticodon_1"/>
    <property type="match status" value="1"/>
</dbReference>
<evidence type="ECO:0000256" key="2">
    <source>
        <dbReference type="ARBA" id="ARBA00022598"/>
    </source>
</evidence>
<sequence>ACSYSQTDFVARYKRMRGYNVFYPFGTDDNGLPTERLVEKNKNVRARDMSRREFIQLCMEFLRVERPKFIQDWINMGISADFSHPYSTIDDSTRKLSQWSFLDLFKKKRVYRKDAPAMWCPECQTGVAQVEVEDKMFDSTFNDIIFTTGKNNEKITVATTRPELLPACVALFFSPGDERYVHFRGKKARVPLHDFEVPILEDARVKIDKGTGIVMCCTFGDQVDMEWQKAYNLPIKTVIGENGRMTALSGKYSGLSIKQARKQIIEDLKNAQLLTSQKPINHAVNVHDRCSTPIEFVKSRQWFVQYLDLRENMLDWGNELKWFPPHMKHRYDNWINGLQWDWLISNQRYFGVAFPVWYCKKCNEPILADEKQLPVDPLTDRPNVKACPKCHSTEFIPETDVLNTWFTSSLTPQIAIQRFSESEKKKLFPMDVRPQAHEIITFWLFNTVVKSHLHFNQTPWKNAMISGFVTLKGEKMSKSKGNVVRPQEVLEKYGADSIRYWAASSKLGDDFDYQEKDVQTGKKFVTKLLNVAHFVFSNISVPESRPHLLETDAWILNRLQSVIENCTQSFDEFNYSKAKSEADYFFWHDVADNYLELVKKRVYEGTSEEKASAAYTLYHVLLNTLKLMAPFTPYITEETYQKHFRAREKGVSIHLSAWPSVKSDSVFSTRLYSSEDDAKWSRLLEIVSLIRGKKSEAKKSMKAEVNLTLTPEDQNMLSAALSDLKAVSNAKDIRTGVFNVDVL</sequence>
<dbReference type="CDD" id="cd07962">
    <property type="entry name" value="Anticodon_Ia_Val"/>
    <property type="match status" value="1"/>
</dbReference>
<dbReference type="Gene3D" id="1.10.730.10">
    <property type="entry name" value="Isoleucyl-tRNA Synthetase, Domain 1"/>
    <property type="match status" value="1"/>
</dbReference>
<comment type="catalytic activity">
    <reaction evidence="7">
        <text>tRNA(Val) + L-valine + ATP = L-valyl-tRNA(Val) + AMP + diphosphate</text>
        <dbReference type="Rhea" id="RHEA:10704"/>
        <dbReference type="Rhea" id="RHEA-COMP:9672"/>
        <dbReference type="Rhea" id="RHEA-COMP:9708"/>
        <dbReference type="ChEBI" id="CHEBI:30616"/>
        <dbReference type="ChEBI" id="CHEBI:33019"/>
        <dbReference type="ChEBI" id="CHEBI:57762"/>
        <dbReference type="ChEBI" id="CHEBI:78442"/>
        <dbReference type="ChEBI" id="CHEBI:78537"/>
        <dbReference type="ChEBI" id="CHEBI:456215"/>
        <dbReference type="EC" id="6.1.1.9"/>
    </reaction>
</comment>
<dbReference type="SUPFAM" id="SSF52374">
    <property type="entry name" value="Nucleotidylyl transferase"/>
    <property type="match status" value="1"/>
</dbReference>
<dbReference type="InterPro" id="IPR009080">
    <property type="entry name" value="tRNAsynth_Ia_anticodon-bd"/>
</dbReference>
<evidence type="ECO:0000256" key="6">
    <source>
        <dbReference type="ARBA" id="ARBA00023146"/>
    </source>
</evidence>
<dbReference type="PANTHER" id="PTHR11946">
    <property type="entry name" value="VALYL-TRNA SYNTHETASES"/>
    <property type="match status" value="1"/>
</dbReference>
<evidence type="ECO:0000256" key="1">
    <source>
        <dbReference type="ARBA" id="ARBA00013169"/>
    </source>
</evidence>
<dbReference type="InterPro" id="IPR013155">
    <property type="entry name" value="M/V/L/I-tRNA-synth_anticd-bd"/>
</dbReference>
<dbReference type="GO" id="GO:0002161">
    <property type="term" value="F:aminoacyl-tRNA deacylase activity"/>
    <property type="evidence" value="ECO:0007669"/>
    <property type="project" value="InterPro"/>
</dbReference>
<dbReference type="PRINTS" id="PR00986">
    <property type="entry name" value="TRNASYNTHVAL"/>
</dbReference>
<evidence type="ECO:0000259" key="10">
    <source>
        <dbReference type="Pfam" id="PF08264"/>
    </source>
</evidence>
<dbReference type="GO" id="GO:0005829">
    <property type="term" value="C:cytosol"/>
    <property type="evidence" value="ECO:0007669"/>
    <property type="project" value="TreeGrafter"/>
</dbReference>
<feature type="non-terminal residue" evidence="11">
    <location>
        <position position="1"/>
    </location>
</feature>
<keyword evidence="6" id="KW-0030">Aminoacyl-tRNA synthetase</keyword>
<keyword evidence="3" id="KW-0547">Nucleotide-binding</keyword>
<dbReference type="SUPFAM" id="SSF50677">
    <property type="entry name" value="ValRS/IleRS/LeuRS editing domain"/>
    <property type="match status" value="1"/>
</dbReference>